<proteinExistence type="inferred from homology"/>
<feature type="domain" description="Peptidase C14 caspase" evidence="4">
    <location>
        <begin position="15"/>
        <end position="168"/>
    </location>
</feature>
<dbReference type="InterPro" id="IPR050452">
    <property type="entry name" value="Metacaspase"/>
</dbReference>
<dbReference type="PANTHER" id="PTHR48104:SF30">
    <property type="entry name" value="METACASPASE-1"/>
    <property type="match status" value="1"/>
</dbReference>
<dbReference type="OrthoDB" id="2850836at2759"/>
<dbReference type="EMBL" id="SEOQ01000294">
    <property type="protein sequence ID" value="TFY65930.1"/>
    <property type="molecule type" value="Genomic_DNA"/>
</dbReference>
<evidence type="ECO:0000256" key="3">
    <source>
        <dbReference type="SAM" id="Phobius"/>
    </source>
</evidence>
<feature type="region of interest" description="Disordered" evidence="2">
    <location>
        <begin position="462"/>
        <end position="564"/>
    </location>
</feature>
<dbReference type="Gene3D" id="3.40.50.12660">
    <property type="match status" value="1"/>
</dbReference>
<evidence type="ECO:0000259" key="4">
    <source>
        <dbReference type="Pfam" id="PF00656"/>
    </source>
</evidence>
<name>A0A4Y9YW09_9AGAM</name>
<dbReference type="PANTHER" id="PTHR48104">
    <property type="entry name" value="METACASPASE-4"/>
    <property type="match status" value="1"/>
</dbReference>
<gene>
    <name evidence="5" type="ORF">EVG20_g5154</name>
</gene>
<evidence type="ECO:0000256" key="2">
    <source>
        <dbReference type="SAM" id="MobiDB-lite"/>
    </source>
</evidence>
<organism evidence="5 6">
    <name type="scientific">Dentipellis fragilis</name>
    <dbReference type="NCBI Taxonomy" id="205917"/>
    <lineage>
        <taxon>Eukaryota</taxon>
        <taxon>Fungi</taxon>
        <taxon>Dikarya</taxon>
        <taxon>Basidiomycota</taxon>
        <taxon>Agaricomycotina</taxon>
        <taxon>Agaricomycetes</taxon>
        <taxon>Russulales</taxon>
        <taxon>Hericiaceae</taxon>
        <taxon>Dentipellis</taxon>
    </lineage>
</organism>
<feature type="transmembrane region" description="Helical" evidence="3">
    <location>
        <begin position="433"/>
        <end position="452"/>
    </location>
</feature>
<feature type="compositionally biased region" description="Basic and acidic residues" evidence="2">
    <location>
        <begin position="511"/>
        <end position="537"/>
    </location>
</feature>
<dbReference type="Pfam" id="PF00656">
    <property type="entry name" value="Peptidase_C14"/>
    <property type="match status" value="1"/>
</dbReference>
<protein>
    <recommendedName>
        <fullName evidence="4">Peptidase C14 caspase domain-containing protein</fullName>
    </recommendedName>
</protein>
<reference evidence="5 6" key="1">
    <citation type="submission" date="2019-02" db="EMBL/GenBank/DDBJ databases">
        <title>Genome sequencing of the rare red list fungi Dentipellis fragilis.</title>
        <authorList>
            <person name="Buettner E."/>
            <person name="Kellner H."/>
        </authorList>
    </citation>
    <scope>NUCLEOTIDE SEQUENCE [LARGE SCALE GENOMIC DNA]</scope>
    <source>
        <strain evidence="5 6">DSM 105465</strain>
    </source>
</reference>
<dbReference type="GO" id="GO:0006508">
    <property type="term" value="P:proteolysis"/>
    <property type="evidence" value="ECO:0007669"/>
    <property type="project" value="InterPro"/>
</dbReference>
<accession>A0A4Y9YW09</accession>
<evidence type="ECO:0000313" key="5">
    <source>
        <dbReference type="EMBL" id="TFY65930.1"/>
    </source>
</evidence>
<keyword evidence="3" id="KW-1133">Transmembrane helix</keyword>
<keyword evidence="3" id="KW-0472">Membrane</keyword>
<dbReference type="InterPro" id="IPR011600">
    <property type="entry name" value="Pept_C14_caspase"/>
</dbReference>
<comment type="similarity">
    <text evidence="1">Belongs to the peptidase C14B family.</text>
</comment>
<feature type="region of interest" description="Disordered" evidence="2">
    <location>
        <begin position="178"/>
        <end position="202"/>
    </location>
</feature>
<dbReference type="AlphaFoldDB" id="A0A4Y9YW09"/>
<sequence>MISSSSDPTHSGVRRKKALLIGIKYDQRVKSNGSLDPLPGSIDDVQNVQRILLSRHGYREEDIVVMTDENAHTSKFYPTREKILKNLNEFVDGAQFGDKFVFHYAGHTNQYISTGDALSEEEGLDECIIPVDHEPISNNELHAILVGRLPESASLTAIIDSSSTGTMLDLGRCRKGSETPWTKIDDEPLPSGPHRAGASGTSDRSVGFIKTFADSFNRTVKLVRRDIHKLGHFVRGMRPNSKRMHRFSEGIRARPLGYDGSAFDVFDRHVLPWIGRADALREGPVITPSLSPPPARKVVSEGERLTRLSRRRYVGFVATHRQQDGSSSTCFVEGYLRAVAFHLIVFEFLVYLINELAIDTDLESADIAWVRGVEMSAYRFAALSLFVLRHSNIRATCDYVTVYDALSFSIPMSTQDSTKARAHAGGRAPRTKMFVGGVAAMGALLGGFYYFLNRQQNQRLSRVSGQPAAVPSWENRIHRANDSPITSGDPEGTTTPQAANVGRSSVPATPREPERTQHVTRQARREQDGDAVPRDKSGAPLHPVPQRDRGDGAAYTKKARDVPSTDLSSRTLTCICICAVSRHLDSGR</sequence>
<dbReference type="GO" id="GO:0005737">
    <property type="term" value="C:cytoplasm"/>
    <property type="evidence" value="ECO:0007669"/>
    <property type="project" value="TreeGrafter"/>
</dbReference>
<evidence type="ECO:0000313" key="6">
    <source>
        <dbReference type="Proteomes" id="UP000298327"/>
    </source>
</evidence>
<feature type="compositionally biased region" description="Polar residues" evidence="2">
    <location>
        <begin position="492"/>
        <end position="507"/>
    </location>
</feature>
<evidence type="ECO:0000256" key="1">
    <source>
        <dbReference type="ARBA" id="ARBA00009005"/>
    </source>
</evidence>
<comment type="caution">
    <text evidence="5">The sequence shown here is derived from an EMBL/GenBank/DDBJ whole genome shotgun (WGS) entry which is preliminary data.</text>
</comment>
<dbReference type="GO" id="GO:0004197">
    <property type="term" value="F:cysteine-type endopeptidase activity"/>
    <property type="evidence" value="ECO:0007669"/>
    <property type="project" value="InterPro"/>
</dbReference>
<dbReference type="Proteomes" id="UP000298327">
    <property type="component" value="Unassembled WGS sequence"/>
</dbReference>
<keyword evidence="6" id="KW-1185">Reference proteome</keyword>
<keyword evidence="3" id="KW-0812">Transmembrane</keyword>